<dbReference type="InterPro" id="IPR036155">
    <property type="entry name" value="Crypto/Photolyase_N_sf"/>
</dbReference>
<dbReference type="InterPro" id="IPR014729">
    <property type="entry name" value="Rossmann-like_a/b/a_fold"/>
</dbReference>
<dbReference type="InterPro" id="IPR006050">
    <property type="entry name" value="DNA_photolyase_N"/>
</dbReference>
<evidence type="ECO:0000313" key="4">
    <source>
        <dbReference type="Proteomes" id="UP001321486"/>
    </source>
</evidence>
<evidence type="ECO:0000313" key="3">
    <source>
        <dbReference type="EMBL" id="BDZ51801.1"/>
    </source>
</evidence>
<dbReference type="SUPFAM" id="SSF52425">
    <property type="entry name" value="Cryptochrome/photolyase, N-terminal domain"/>
    <property type="match status" value="1"/>
</dbReference>
<evidence type="ECO:0000259" key="2">
    <source>
        <dbReference type="PROSITE" id="PS51645"/>
    </source>
</evidence>
<name>A0ABN6Y3Z0_9MICO</name>
<gene>
    <name evidence="3" type="ORF">GCM10025867_40420</name>
</gene>
<feature type="region of interest" description="Disordered" evidence="1">
    <location>
        <begin position="160"/>
        <end position="276"/>
    </location>
</feature>
<dbReference type="PANTHER" id="PTHR11455:SF9">
    <property type="entry name" value="CRYPTOCHROME CIRCADIAN CLOCK 5 ISOFORM X1"/>
    <property type="match status" value="1"/>
</dbReference>
<reference evidence="4" key="1">
    <citation type="journal article" date="2019" name="Int. J. Syst. Evol. Microbiol.">
        <title>The Global Catalogue of Microorganisms (GCM) 10K type strain sequencing project: providing services to taxonomists for standard genome sequencing and annotation.</title>
        <authorList>
            <consortium name="The Broad Institute Genomics Platform"/>
            <consortium name="The Broad Institute Genome Sequencing Center for Infectious Disease"/>
            <person name="Wu L."/>
            <person name="Ma J."/>
        </authorList>
    </citation>
    <scope>NUCLEOTIDE SEQUENCE [LARGE SCALE GENOMIC DNA]</scope>
    <source>
        <strain evidence="4">NBRC 108728</strain>
    </source>
</reference>
<dbReference type="Proteomes" id="UP001321486">
    <property type="component" value="Chromosome"/>
</dbReference>
<sequence>MVSRTLVWLRDDLRVADNPALHHAIQRGGEVVVAYVLDDETTAIRPLGGASRWWLHQSLAALSAELERRGARLTLRRGAAADVIPSLVDESGADAVFWNRRYGKAARDADAALKSSLRDRELDVSSFQGSLLFEPWTVQTGQGTPFKVFTPFYRACLEQPEPRHPFPAPSDIPSPATALPSDDLDSWALEPSRPDWAGGLRDRWEPGEKGRTAPSRRSSATISPTTPTATSRPTTRRATSPRSSASARSAPSRSGTACAATSRRTRRGRWGLSSAR</sequence>
<organism evidence="3 4">
    <name type="scientific">Frondihabitans sucicola</name>
    <dbReference type="NCBI Taxonomy" id="1268041"/>
    <lineage>
        <taxon>Bacteria</taxon>
        <taxon>Bacillati</taxon>
        <taxon>Actinomycetota</taxon>
        <taxon>Actinomycetes</taxon>
        <taxon>Micrococcales</taxon>
        <taxon>Microbacteriaceae</taxon>
        <taxon>Frondihabitans</taxon>
    </lineage>
</organism>
<feature type="compositionally biased region" description="Basic and acidic residues" evidence="1">
    <location>
        <begin position="200"/>
        <end position="211"/>
    </location>
</feature>
<dbReference type="InterPro" id="IPR002081">
    <property type="entry name" value="Cryptochrome/DNA_photolyase_1"/>
</dbReference>
<dbReference type="PANTHER" id="PTHR11455">
    <property type="entry name" value="CRYPTOCHROME"/>
    <property type="match status" value="1"/>
</dbReference>
<evidence type="ECO:0000256" key="1">
    <source>
        <dbReference type="SAM" id="MobiDB-lite"/>
    </source>
</evidence>
<feature type="domain" description="Photolyase/cryptochrome alpha/beta" evidence="2">
    <location>
        <begin position="3"/>
        <end position="132"/>
    </location>
</feature>
<protein>
    <recommendedName>
        <fullName evidence="2">Photolyase/cryptochrome alpha/beta domain-containing protein</fullName>
    </recommendedName>
</protein>
<accession>A0ABN6Y3Z0</accession>
<keyword evidence="4" id="KW-1185">Reference proteome</keyword>
<dbReference type="EMBL" id="AP027732">
    <property type="protein sequence ID" value="BDZ51801.1"/>
    <property type="molecule type" value="Genomic_DNA"/>
</dbReference>
<feature type="compositionally biased region" description="Low complexity" evidence="1">
    <location>
        <begin position="212"/>
        <end position="262"/>
    </location>
</feature>
<proteinExistence type="predicted"/>
<dbReference type="Gene3D" id="3.40.50.620">
    <property type="entry name" value="HUPs"/>
    <property type="match status" value="1"/>
</dbReference>
<dbReference type="PROSITE" id="PS51645">
    <property type="entry name" value="PHR_CRY_ALPHA_BETA"/>
    <property type="match status" value="1"/>
</dbReference>
<dbReference type="Pfam" id="PF00875">
    <property type="entry name" value="DNA_photolyase"/>
    <property type="match status" value="1"/>
</dbReference>